<dbReference type="Pfam" id="PF00106">
    <property type="entry name" value="adh_short"/>
    <property type="match status" value="1"/>
</dbReference>
<comment type="caution">
    <text evidence="4">The sequence shown here is derived from an EMBL/GenBank/DDBJ whole genome shotgun (WGS) entry which is preliminary data.</text>
</comment>
<dbReference type="PROSITE" id="PS00061">
    <property type="entry name" value="ADH_SHORT"/>
    <property type="match status" value="1"/>
</dbReference>
<protein>
    <submittedName>
        <fullName evidence="4">SDR family oxidoreductase</fullName>
    </submittedName>
</protein>
<keyword evidence="5" id="KW-1185">Reference proteome</keyword>
<organism evidence="4 5">
    <name type="scientific">Albidovulum litorale</name>
    <dbReference type="NCBI Taxonomy" id="2984134"/>
    <lineage>
        <taxon>Bacteria</taxon>
        <taxon>Pseudomonadati</taxon>
        <taxon>Pseudomonadota</taxon>
        <taxon>Alphaproteobacteria</taxon>
        <taxon>Rhodobacterales</taxon>
        <taxon>Paracoccaceae</taxon>
        <taxon>Albidovulum</taxon>
    </lineage>
</organism>
<dbReference type="PRINTS" id="PR00080">
    <property type="entry name" value="SDRFAMILY"/>
</dbReference>
<comment type="similarity">
    <text evidence="1 3">Belongs to the short-chain dehydrogenases/reductases (SDR) family.</text>
</comment>
<dbReference type="PANTHER" id="PTHR43669">
    <property type="entry name" value="5-KETO-D-GLUCONATE 5-REDUCTASE"/>
    <property type="match status" value="1"/>
</dbReference>
<gene>
    <name evidence="4" type="ORF">OEZ71_05560</name>
</gene>
<sequence length="245" mass="25255">MAGTIVVTGASAGIGRAVAERFLAGGWNVAMIARRGDVLEEIAEGHDSAQPLACDVADATAVDGAFAAAVTRFGRVDVLFNNAGIMRPGGLIDEIPLSDWTDMLAVNLTGMFHAARAAFRQMRAQNPQGGRIINNGSISAHAPRPGSVCYTTTKHAITGLTKTLALDGRPFGIACGQIDIGNAHTELAAKIATGVPQADGSIRAEPMMDVADVAGTVWSMATLPPGANMLSVTVMATNMPFVGRG</sequence>
<dbReference type="SUPFAM" id="SSF51735">
    <property type="entry name" value="NAD(P)-binding Rossmann-fold domains"/>
    <property type="match status" value="1"/>
</dbReference>
<reference evidence="4 5" key="1">
    <citation type="submission" date="2022-10" db="EMBL/GenBank/DDBJ databases">
        <title>Defluviimonas sp. nov., isolated from ocean surface sediments.</title>
        <authorList>
            <person name="He W."/>
            <person name="Wang L."/>
            <person name="Zhang D.-F."/>
        </authorList>
    </citation>
    <scope>NUCLEOTIDE SEQUENCE [LARGE SCALE GENOMIC DNA]</scope>
    <source>
        <strain evidence="4 5">WL0050</strain>
    </source>
</reference>
<name>A0ABT2ZKV9_9RHOB</name>
<accession>A0ABT2ZKV9</accession>
<evidence type="ECO:0000256" key="2">
    <source>
        <dbReference type="ARBA" id="ARBA00023002"/>
    </source>
</evidence>
<dbReference type="EMBL" id="JAOWKZ010000001">
    <property type="protein sequence ID" value="MCV2871757.1"/>
    <property type="molecule type" value="Genomic_DNA"/>
</dbReference>
<dbReference type="Gene3D" id="3.40.50.720">
    <property type="entry name" value="NAD(P)-binding Rossmann-like Domain"/>
    <property type="match status" value="1"/>
</dbReference>
<dbReference type="InterPro" id="IPR020904">
    <property type="entry name" value="Sc_DH/Rdtase_CS"/>
</dbReference>
<dbReference type="InterPro" id="IPR036291">
    <property type="entry name" value="NAD(P)-bd_dom_sf"/>
</dbReference>
<evidence type="ECO:0000313" key="4">
    <source>
        <dbReference type="EMBL" id="MCV2871757.1"/>
    </source>
</evidence>
<proteinExistence type="inferred from homology"/>
<keyword evidence="2" id="KW-0560">Oxidoreductase</keyword>
<dbReference type="PANTHER" id="PTHR43669:SF12">
    <property type="entry name" value="BLR5618 PROTEIN"/>
    <property type="match status" value="1"/>
</dbReference>
<dbReference type="PRINTS" id="PR00081">
    <property type="entry name" value="GDHRDH"/>
</dbReference>
<evidence type="ECO:0000313" key="5">
    <source>
        <dbReference type="Proteomes" id="UP001652564"/>
    </source>
</evidence>
<dbReference type="CDD" id="cd05233">
    <property type="entry name" value="SDR_c"/>
    <property type="match status" value="1"/>
</dbReference>
<evidence type="ECO:0000256" key="1">
    <source>
        <dbReference type="ARBA" id="ARBA00006484"/>
    </source>
</evidence>
<dbReference type="RefSeq" id="WP_263738919.1">
    <property type="nucleotide sequence ID" value="NZ_JAOWKZ010000001.1"/>
</dbReference>
<dbReference type="InterPro" id="IPR002347">
    <property type="entry name" value="SDR_fam"/>
</dbReference>
<dbReference type="Proteomes" id="UP001652564">
    <property type="component" value="Unassembled WGS sequence"/>
</dbReference>
<evidence type="ECO:0000256" key="3">
    <source>
        <dbReference type="RuleBase" id="RU000363"/>
    </source>
</evidence>